<name>A0A8S0ZUW0_ARCPL</name>
<evidence type="ECO:0000313" key="2">
    <source>
        <dbReference type="EMBL" id="CAB3235955.1"/>
    </source>
</evidence>
<sequence>MAAQLIYVRATRLNQHGSRIVIPPMHTTRTRTSTRTPIIYSMRNMRRMRRTRPRAQCTARSDNQRRSIAPLILSHLDRFPENLGDQSEEQGERFHQDIRTMEEGYQGHWNAHMTADYCGSIKNCPQEND</sequence>
<feature type="region of interest" description="Disordered" evidence="1">
    <location>
        <begin position="47"/>
        <end position="66"/>
    </location>
</feature>
<dbReference type="EMBL" id="CADEBC010000485">
    <property type="protein sequence ID" value="CAB3235955.1"/>
    <property type="molecule type" value="Genomic_DNA"/>
</dbReference>
<dbReference type="PANTHER" id="PTHR46114:SF1">
    <property type="entry name" value="ZAD DOMAIN-CONTAINING PROTEIN"/>
    <property type="match status" value="1"/>
</dbReference>
<dbReference type="Proteomes" id="UP000494106">
    <property type="component" value="Unassembled WGS sequence"/>
</dbReference>
<keyword evidence="3" id="KW-1185">Reference proteome</keyword>
<accession>A0A8S0ZUW0</accession>
<organism evidence="2 3">
    <name type="scientific">Arctia plantaginis</name>
    <name type="common">Wood tiger moth</name>
    <name type="synonym">Phalaena plantaginis</name>
    <dbReference type="NCBI Taxonomy" id="874455"/>
    <lineage>
        <taxon>Eukaryota</taxon>
        <taxon>Metazoa</taxon>
        <taxon>Ecdysozoa</taxon>
        <taxon>Arthropoda</taxon>
        <taxon>Hexapoda</taxon>
        <taxon>Insecta</taxon>
        <taxon>Pterygota</taxon>
        <taxon>Neoptera</taxon>
        <taxon>Endopterygota</taxon>
        <taxon>Lepidoptera</taxon>
        <taxon>Glossata</taxon>
        <taxon>Ditrysia</taxon>
        <taxon>Noctuoidea</taxon>
        <taxon>Erebidae</taxon>
        <taxon>Arctiinae</taxon>
        <taxon>Arctia</taxon>
    </lineage>
</organism>
<gene>
    <name evidence="2" type="ORF">APLA_LOCUS6372</name>
</gene>
<evidence type="ECO:0000313" key="3">
    <source>
        <dbReference type="Proteomes" id="UP000494106"/>
    </source>
</evidence>
<evidence type="ECO:0000256" key="1">
    <source>
        <dbReference type="SAM" id="MobiDB-lite"/>
    </source>
</evidence>
<dbReference type="OrthoDB" id="7446959at2759"/>
<proteinExistence type="predicted"/>
<protein>
    <submittedName>
        <fullName evidence="2">Uncharacterized protein</fullName>
    </submittedName>
</protein>
<comment type="caution">
    <text evidence="2">The sequence shown here is derived from an EMBL/GenBank/DDBJ whole genome shotgun (WGS) entry which is preliminary data.</text>
</comment>
<dbReference type="PANTHER" id="PTHR46114">
    <property type="entry name" value="APPLE DOMAIN-CONTAINING PROTEIN"/>
    <property type="match status" value="1"/>
</dbReference>
<dbReference type="AlphaFoldDB" id="A0A8S0ZUW0"/>
<reference evidence="2 3" key="1">
    <citation type="submission" date="2020-04" db="EMBL/GenBank/DDBJ databases">
        <authorList>
            <person name="Wallbank WR R."/>
            <person name="Pardo Diaz C."/>
            <person name="Kozak K."/>
            <person name="Martin S."/>
            <person name="Jiggins C."/>
            <person name="Moest M."/>
            <person name="Warren A I."/>
            <person name="Byers J.R.P. K."/>
            <person name="Montejo-Kovacevich G."/>
            <person name="Yen C E."/>
        </authorList>
    </citation>
    <scope>NUCLEOTIDE SEQUENCE [LARGE SCALE GENOMIC DNA]</scope>
</reference>